<evidence type="ECO:0000259" key="6">
    <source>
        <dbReference type="Pfam" id="PF01212"/>
    </source>
</evidence>
<comment type="cofactor">
    <cofactor evidence="1">
        <name>pyridoxal 5'-phosphate</name>
        <dbReference type="ChEBI" id="CHEBI:597326"/>
    </cofactor>
</comment>
<sequence>MVIDLRSDTVTQPTPAMREAMYRAEVGDDVYGEDPTVNRLQELAAERLGKEAALFVASGTMGNTTALLTHVGRGAAAIVGDQAHIYRYEGGGAARLGGIQLWVVPNQPDGSFDLQQLAAAITDDSDEHTPPTALLCLENTHNRCGGCALSLEQMTTLCRLAHARGLQVHVDGARIFNAAVALGVPASQLVSEADSVMFCLSKGLSAPVGSLLVGSRDFIRRARWTRKVLGGGLRQAGILAAAGLVALEQMVDRLAEDHEHARLLALGLAELPQVRLDLQRVQTNIVIFRLCDGERFLSEERCSEFLARLKDEGVLLSSMGNGLLRAVTHYGIERQHVEKALVAIKRTLDAMLP</sequence>
<dbReference type="InterPro" id="IPR023603">
    <property type="entry name" value="Low_specificity_L-TA-like"/>
</dbReference>
<feature type="modified residue" description="N6-(pyridoxal phosphate)lysine" evidence="5">
    <location>
        <position position="202"/>
    </location>
</feature>
<dbReference type="Gene3D" id="3.40.640.10">
    <property type="entry name" value="Type I PLP-dependent aspartate aminotransferase-like (Major domain)"/>
    <property type="match status" value="1"/>
</dbReference>
<protein>
    <submittedName>
        <fullName evidence="7">Threonine aldolase</fullName>
    </submittedName>
</protein>
<evidence type="ECO:0000256" key="3">
    <source>
        <dbReference type="ARBA" id="ARBA00022898"/>
    </source>
</evidence>
<evidence type="ECO:0000256" key="2">
    <source>
        <dbReference type="ARBA" id="ARBA00006966"/>
    </source>
</evidence>
<name>A0A455SZF1_9CHLR</name>
<dbReference type="EMBL" id="AP019377">
    <property type="protein sequence ID" value="BBH92451.1"/>
    <property type="molecule type" value="Genomic_DNA"/>
</dbReference>
<evidence type="ECO:0000256" key="4">
    <source>
        <dbReference type="ARBA" id="ARBA00023239"/>
    </source>
</evidence>
<dbReference type="SUPFAM" id="SSF53383">
    <property type="entry name" value="PLP-dependent transferases"/>
    <property type="match status" value="1"/>
</dbReference>
<reference evidence="7" key="1">
    <citation type="submission" date="2018-12" db="EMBL/GenBank/DDBJ databases">
        <title>Novel natural products biosynthetic potential of the class Ktedonobacteria.</title>
        <authorList>
            <person name="Zheng Y."/>
            <person name="Saitou A."/>
            <person name="Wang C.M."/>
            <person name="Toyoda A."/>
            <person name="Minakuchi Y."/>
            <person name="Sekiguchi Y."/>
            <person name="Ueda K."/>
            <person name="Takano H."/>
            <person name="Sakai Y."/>
            <person name="Yokota A."/>
            <person name="Yabe S."/>
        </authorList>
    </citation>
    <scope>NUCLEOTIDE SEQUENCE</scope>
    <source>
        <strain evidence="7">A3-2</strain>
    </source>
</reference>
<dbReference type="Pfam" id="PF01212">
    <property type="entry name" value="Beta_elim_lyase"/>
    <property type="match status" value="1"/>
</dbReference>
<dbReference type="PANTHER" id="PTHR48097">
    <property type="entry name" value="L-THREONINE ALDOLASE-RELATED"/>
    <property type="match status" value="1"/>
</dbReference>
<gene>
    <name evidence="7" type="ORF">KTA_06500</name>
</gene>
<dbReference type="CDD" id="cd06502">
    <property type="entry name" value="TA_like"/>
    <property type="match status" value="1"/>
</dbReference>
<keyword evidence="4" id="KW-0456">Lyase</keyword>
<proteinExistence type="inferred from homology"/>
<dbReference type="NCBIfam" id="NF041359">
    <property type="entry name" value="GntG_guanitoxin"/>
    <property type="match status" value="1"/>
</dbReference>
<dbReference type="FunFam" id="3.90.1150.10:FF:000041">
    <property type="entry name" value="Low-specificity L-threonine aldolase"/>
    <property type="match status" value="1"/>
</dbReference>
<dbReference type="InterPro" id="IPR015421">
    <property type="entry name" value="PyrdxlP-dep_Trfase_major"/>
</dbReference>
<dbReference type="InterPro" id="IPR001597">
    <property type="entry name" value="ArAA_b-elim_lyase/Thr_aldolase"/>
</dbReference>
<feature type="domain" description="Aromatic amino acid beta-eliminating lyase/threonine aldolase" evidence="6">
    <location>
        <begin position="4"/>
        <end position="288"/>
    </location>
</feature>
<dbReference type="FunFam" id="3.40.640.10:FF:000030">
    <property type="entry name" value="Low-specificity L-threonine aldolase"/>
    <property type="match status" value="1"/>
</dbReference>
<comment type="similarity">
    <text evidence="2">Belongs to the threonine aldolase family.</text>
</comment>
<evidence type="ECO:0000256" key="1">
    <source>
        <dbReference type="ARBA" id="ARBA00001933"/>
    </source>
</evidence>
<dbReference type="GO" id="GO:0006545">
    <property type="term" value="P:glycine biosynthetic process"/>
    <property type="evidence" value="ECO:0007669"/>
    <property type="project" value="TreeGrafter"/>
</dbReference>
<dbReference type="GO" id="GO:0008732">
    <property type="term" value="F:L-allo-threonine aldolase activity"/>
    <property type="evidence" value="ECO:0007669"/>
    <property type="project" value="TreeGrafter"/>
</dbReference>
<dbReference type="AlphaFoldDB" id="A0A455SZF1"/>
<dbReference type="GO" id="GO:0006567">
    <property type="term" value="P:L-threonine catabolic process"/>
    <property type="evidence" value="ECO:0007669"/>
    <property type="project" value="TreeGrafter"/>
</dbReference>
<dbReference type="NCBIfam" id="NF007825">
    <property type="entry name" value="PRK10534.1"/>
    <property type="match status" value="1"/>
</dbReference>
<accession>A0A455SZF1</accession>
<evidence type="ECO:0000313" key="7">
    <source>
        <dbReference type="EMBL" id="BBH92451.1"/>
    </source>
</evidence>
<keyword evidence="3" id="KW-0663">Pyridoxal phosphate</keyword>
<dbReference type="InterPro" id="IPR015424">
    <property type="entry name" value="PyrdxlP-dep_Trfase"/>
</dbReference>
<evidence type="ECO:0000256" key="5">
    <source>
        <dbReference type="PIRSR" id="PIRSR017617-1"/>
    </source>
</evidence>
<dbReference type="PANTHER" id="PTHR48097:SF9">
    <property type="entry name" value="L-THREONINE ALDOLASE"/>
    <property type="match status" value="1"/>
</dbReference>
<dbReference type="InterPro" id="IPR015422">
    <property type="entry name" value="PyrdxlP-dep_Trfase_small"/>
</dbReference>
<dbReference type="Gene3D" id="3.90.1150.10">
    <property type="entry name" value="Aspartate Aminotransferase, domain 1"/>
    <property type="match status" value="1"/>
</dbReference>
<dbReference type="GO" id="GO:0005829">
    <property type="term" value="C:cytosol"/>
    <property type="evidence" value="ECO:0007669"/>
    <property type="project" value="TreeGrafter"/>
</dbReference>
<organism evidence="7">
    <name type="scientific">Thermogemmatispora argillosa</name>
    <dbReference type="NCBI Taxonomy" id="2045280"/>
    <lineage>
        <taxon>Bacteria</taxon>
        <taxon>Bacillati</taxon>
        <taxon>Chloroflexota</taxon>
        <taxon>Ktedonobacteria</taxon>
        <taxon>Thermogemmatisporales</taxon>
        <taxon>Thermogemmatisporaceae</taxon>
        <taxon>Thermogemmatispora</taxon>
    </lineage>
</organism>
<dbReference type="PIRSF" id="PIRSF017617">
    <property type="entry name" value="Thr_aldolase"/>
    <property type="match status" value="1"/>
</dbReference>